<dbReference type="InterPro" id="IPR016040">
    <property type="entry name" value="NAD(P)-bd_dom"/>
</dbReference>
<dbReference type="eggNOG" id="COG0702">
    <property type="taxonomic scope" value="Bacteria"/>
</dbReference>
<dbReference type="Gene3D" id="3.40.50.720">
    <property type="entry name" value="NAD(P)-binding Rossmann-like Domain"/>
    <property type="match status" value="1"/>
</dbReference>
<evidence type="ECO:0000256" key="1">
    <source>
        <dbReference type="ARBA" id="ARBA00022857"/>
    </source>
</evidence>
<dbReference type="EMBL" id="ASRX01000089">
    <property type="protein sequence ID" value="EYF01092.1"/>
    <property type="molecule type" value="Genomic_DNA"/>
</dbReference>
<proteinExistence type="predicted"/>
<protein>
    <submittedName>
        <fullName evidence="3">Putative secreted protein</fullName>
    </submittedName>
</protein>
<evidence type="ECO:0000259" key="2">
    <source>
        <dbReference type="Pfam" id="PF13460"/>
    </source>
</evidence>
<dbReference type="PANTHER" id="PTHR42748:SF3">
    <property type="entry name" value="BLL4366 PROTEIN"/>
    <property type="match status" value="1"/>
</dbReference>
<organism evidence="3 4">
    <name type="scientific">Chondromyces apiculatus DSM 436</name>
    <dbReference type="NCBI Taxonomy" id="1192034"/>
    <lineage>
        <taxon>Bacteria</taxon>
        <taxon>Pseudomonadati</taxon>
        <taxon>Myxococcota</taxon>
        <taxon>Polyangia</taxon>
        <taxon>Polyangiales</taxon>
        <taxon>Polyangiaceae</taxon>
        <taxon>Chondromyces</taxon>
    </lineage>
</organism>
<dbReference type="InterPro" id="IPR051164">
    <property type="entry name" value="NmrA-like_oxidored"/>
</dbReference>
<dbReference type="AlphaFoldDB" id="A0A017SWH9"/>
<comment type="caution">
    <text evidence="3">The sequence shown here is derived from an EMBL/GenBank/DDBJ whole genome shotgun (WGS) entry which is preliminary data.</text>
</comment>
<gene>
    <name evidence="3" type="ORF">CAP_8650</name>
</gene>
<name>A0A017SWH9_9BACT</name>
<dbReference type="Pfam" id="PF13460">
    <property type="entry name" value="NAD_binding_10"/>
    <property type="match status" value="1"/>
</dbReference>
<keyword evidence="4" id="KW-1185">Reference proteome</keyword>
<dbReference type="InterPro" id="IPR036291">
    <property type="entry name" value="NAD(P)-bd_dom_sf"/>
</dbReference>
<dbReference type="Proteomes" id="UP000019678">
    <property type="component" value="Unassembled WGS sequence"/>
</dbReference>
<dbReference type="OrthoDB" id="9771302at2"/>
<reference evidence="3 4" key="1">
    <citation type="submission" date="2013-05" db="EMBL/GenBank/DDBJ databases">
        <title>Genome assembly of Chondromyces apiculatus DSM 436.</title>
        <authorList>
            <person name="Sharma G."/>
            <person name="Khatri I."/>
            <person name="Kaur C."/>
            <person name="Mayilraj S."/>
            <person name="Subramanian S."/>
        </authorList>
    </citation>
    <scope>NUCLEOTIDE SEQUENCE [LARGE SCALE GENOMIC DNA]</scope>
    <source>
        <strain evidence="3 4">DSM 436</strain>
    </source>
</reference>
<feature type="domain" description="NAD(P)-binding" evidence="2">
    <location>
        <begin position="7"/>
        <end position="172"/>
    </location>
</feature>
<dbReference type="SUPFAM" id="SSF51735">
    <property type="entry name" value="NAD(P)-binding Rossmann-fold domains"/>
    <property type="match status" value="1"/>
</dbReference>
<sequence>MKIVVIGGSGLIGSKLVAHLRRGGHEVVAASPSSGVNTLTGEGLAEALAGTEVVVDVANSPSFEDKAVLDFFETSGRNLLAAEAAAGVKHHVALSVVGTERLLESGYFRAKMAQETLIEAGTIPYTIVRATQFFEFLPSIAHLGTQGDTVRLTPAPMQPIASDDVATLLADVAVAAPAGGRIEIAGPERAGIAEMVQRYLTASGDARKVVADEGAGYFGAAVDERSLVPGDGPRIGETTFEAWFGRQKKGG</sequence>
<evidence type="ECO:0000313" key="3">
    <source>
        <dbReference type="EMBL" id="EYF01092.1"/>
    </source>
</evidence>
<accession>A0A017SWH9</accession>
<dbReference type="RefSeq" id="WP_044250021.1">
    <property type="nucleotide sequence ID" value="NZ_ASRX01000089.1"/>
</dbReference>
<dbReference type="PANTHER" id="PTHR42748">
    <property type="entry name" value="NITROGEN METABOLITE REPRESSION PROTEIN NMRA FAMILY MEMBER"/>
    <property type="match status" value="1"/>
</dbReference>
<keyword evidence="1" id="KW-0521">NADP</keyword>
<evidence type="ECO:0000313" key="4">
    <source>
        <dbReference type="Proteomes" id="UP000019678"/>
    </source>
</evidence>
<dbReference type="STRING" id="1192034.CAP_8650"/>